<gene>
    <name evidence="1" type="ORF">SAMN05216360_101533</name>
</gene>
<protein>
    <submittedName>
        <fullName evidence="1">Uncharacterized protein</fullName>
    </submittedName>
</protein>
<reference evidence="2" key="1">
    <citation type="submission" date="2016-10" db="EMBL/GenBank/DDBJ databases">
        <authorList>
            <person name="Varghese N."/>
            <person name="Submissions S."/>
        </authorList>
    </citation>
    <scope>NUCLEOTIDE SEQUENCE [LARGE SCALE GENOMIC DNA]</scope>
    <source>
        <strain evidence="2">BL47</strain>
    </source>
</reference>
<accession>A0A1G9S8K6</accession>
<dbReference type="RefSeq" id="WP_091712997.1">
    <property type="nucleotide sequence ID" value="NZ_FNHS01000001.1"/>
</dbReference>
<dbReference type="EMBL" id="FNHS01000001">
    <property type="protein sequence ID" value="SDM31657.1"/>
    <property type="molecule type" value="Genomic_DNA"/>
</dbReference>
<dbReference type="AlphaFoldDB" id="A0A1G9S8K6"/>
<organism evidence="1 2">
    <name type="scientific">Methylobacterium phyllostachyos</name>
    <dbReference type="NCBI Taxonomy" id="582672"/>
    <lineage>
        <taxon>Bacteria</taxon>
        <taxon>Pseudomonadati</taxon>
        <taxon>Pseudomonadota</taxon>
        <taxon>Alphaproteobacteria</taxon>
        <taxon>Hyphomicrobiales</taxon>
        <taxon>Methylobacteriaceae</taxon>
        <taxon>Methylobacterium</taxon>
    </lineage>
</organism>
<evidence type="ECO:0000313" key="2">
    <source>
        <dbReference type="Proteomes" id="UP000198704"/>
    </source>
</evidence>
<dbReference type="Proteomes" id="UP000198704">
    <property type="component" value="Unassembled WGS sequence"/>
</dbReference>
<dbReference type="OrthoDB" id="8006078at2"/>
<proteinExistence type="predicted"/>
<name>A0A1G9S8K6_9HYPH</name>
<sequence length="198" mass="21970">MKFAVSIDTERYRRQVKDLIRTRLLPAQQDTVLYLAASARKRLIERAPEFLQNPVPWTLQGFAFSPAGDGDRAAALVYVMEKQAEVLRFAVFGGTRRGGDYATTPAGPLVPGRDAVLDEHGNMPRGEVSDAISRGARWVRLRPTAPLTLILPGRERGRPEVIAAIVAETQYEARFPFELIVRDAVTAGLQQAGKKFRL</sequence>
<evidence type="ECO:0000313" key="1">
    <source>
        <dbReference type="EMBL" id="SDM31657.1"/>
    </source>
</evidence>
<keyword evidence="2" id="KW-1185">Reference proteome</keyword>